<evidence type="ECO:0000256" key="1">
    <source>
        <dbReference type="SAM" id="SignalP"/>
    </source>
</evidence>
<dbReference type="PATRIC" id="fig|862908.3.peg.2339"/>
<feature type="signal peptide" evidence="1">
    <location>
        <begin position="1"/>
        <end position="20"/>
    </location>
</feature>
<proteinExistence type="predicted"/>
<feature type="chain" id="PRO_5003154928" evidence="1">
    <location>
        <begin position="21"/>
        <end position="571"/>
    </location>
</feature>
<dbReference type="Proteomes" id="UP000008963">
    <property type="component" value="Chromosome"/>
</dbReference>
<sequence length="571" mass="67375">MKKFCYLFLFVTLASCSSTSRYNSSRMPASAEDDPNCANIVRKFITNDYNEKLLQEIENKDLIKRSTNKMQIRLPKRSWWNKFKDSWTHTFKNWNDNKYVSFYMFDDEETVASAAAYAKILRKTVDQHEISKDEEDVLKTIDTWFHKFTHYEKELDDLINERISLAYNRDILKKYHFEGNRAEVDLTFVKGGKEVEEKMVFYRDDKNLQYYIKQLDKRITELDGGVFDWWFDEGLIKQRIIQQAMLQDKLIITHRELEYFINNTEGITDSSLTALKIKLEQIQTAIDDLDFRPANYGINKIANRSIRKEIAALPKTIRSFKKVQDGKKVMNELLTDQDKDRLKFFTNGYARVFQGTALGAFMTGSGTSIWLGLKDYFMWGENKKYACVKLPSEKEFLNCIQDYIENRYPVLFQAAILSGDFNPFDYENIPESQKAEYMEELEHIKRLRVTFKILEDRKKKTREDLAESIKTMYDSIVINEDELHSCARMTLELFPGCMIDYLMQRFPGVFAAWTTQNGELKGGDIDIYDFESIPDQYRELYKVEVQKISAQRATYEDFYSDFSKDAIFLLE</sequence>
<dbReference type="HOGENOM" id="CLU_477161_0_0_7"/>
<protein>
    <submittedName>
        <fullName evidence="2">Exported protein</fullName>
    </submittedName>
</protein>
<evidence type="ECO:0000313" key="2">
    <source>
        <dbReference type="EMBL" id="CBW27247.1"/>
    </source>
</evidence>
<dbReference type="OrthoDB" id="9917833at2"/>
<organism evidence="2 3">
    <name type="scientific">Halobacteriovorax marinus (strain ATCC BAA-682 / DSM 15412 / SJ)</name>
    <name type="common">Bacteriovorax marinus</name>
    <dbReference type="NCBI Taxonomy" id="862908"/>
    <lineage>
        <taxon>Bacteria</taxon>
        <taxon>Pseudomonadati</taxon>
        <taxon>Bdellovibrionota</taxon>
        <taxon>Bacteriovoracia</taxon>
        <taxon>Bacteriovoracales</taxon>
        <taxon>Halobacteriovoraceae</taxon>
        <taxon>Halobacteriovorax</taxon>
    </lineage>
</organism>
<keyword evidence="1" id="KW-0732">Signal</keyword>
<dbReference type="PROSITE" id="PS51257">
    <property type="entry name" value="PROKAR_LIPOPROTEIN"/>
    <property type="match status" value="1"/>
</dbReference>
<keyword evidence="3" id="KW-1185">Reference proteome</keyword>
<dbReference type="KEGG" id="bmx:BMS_2453"/>
<reference evidence="3" key="1">
    <citation type="journal article" date="2013" name="ISME J.">
        <title>A small predatory core genome in the divergent marine Bacteriovorax marinus SJ and the terrestrial Bdellovibrio bacteriovorus.</title>
        <authorList>
            <person name="Crossman L.C."/>
            <person name="Chen H."/>
            <person name="Cerdeno-Tarraga A.M."/>
            <person name="Brooks K."/>
            <person name="Quail M.A."/>
            <person name="Pineiro S.A."/>
            <person name="Hobley L."/>
            <person name="Sockett R.E."/>
            <person name="Bentley S.D."/>
            <person name="Parkhill J."/>
            <person name="Williams H.N."/>
            <person name="Stine O.C."/>
        </authorList>
    </citation>
    <scope>NUCLEOTIDE SEQUENCE [LARGE SCALE GENOMIC DNA]</scope>
    <source>
        <strain evidence="3">ATCC BAA-682 / DSM 15412 / SJ</strain>
    </source>
</reference>
<dbReference type="EMBL" id="FQ312005">
    <property type="protein sequence ID" value="CBW27247.1"/>
    <property type="molecule type" value="Genomic_DNA"/>
</dbReference>
<gene>
    <name evidence="2" type="ordered locus">BMS_2453</name>
</gene>
<dbReference type="RefSeq" id="WP_014245024.1">
    <property type="nucleotide sequence ID" value="NC_016620.1"/>
</dbReference>
<accession>E1X5C6</accession>
<evidence type="ECO:0000313" key="3">
    <source>
        <dbReference type="Proteomes" id="UP000008963"/>
    </source>
</evidence>
<dbReference type="AlphaFoldDB" id="E1X5C6"/>
<name>E1X5C6_HALMS</name>